<organism evidence="7 8">
    <name type="scientific">Ancylostoma ceylanicum</name>
    <dbReference type="NCBI Taxonomy" id="53326"/>
    <lineage>
        <taxon>Eukaryota</taxon>
        <taxon>Metazoa</taxon>
        <taxon>Ecdysozoa</taxon>
        <taxon>Nematoda</taxon>
        <taxon>Chromadorea</taxon>
        <taxon>Rhabditida</taxon>
        <taxon>Rhabditina</taxon>
        <taxon>Rhabditomorpha</taxon>
        <taxon>Strongyloidea</taxon>
        <taxon>Ancylostomatidae</taxon>
        <taxon>Ancylostomatinae</taxon>
        <taxon>Ancylostoma</taxon>
    </lineage>
</organism>
<keyword evidence="4" id="KW-0804">Transcription</keyword>
<dbReference type="Proteomes" id="UP000054495">
    <property type="component" value="Unassembled WGS sequence"/>
</dbReference>
<sequence>MYPSGSGTFTGGPGAVRKGADISLEAVNEWKIQEIGYDGVEKYIKPPSFSDNVGKLARQTVETKPVEIEERVIPEAGPWHNVAKYLHESLQQFNVLLDNLAIMRATDYMKPLTILDPIHAESAPMQAENAAASKATQWVWKRKALLEAMSVLELAQRLRNVEVEDEAHQQKSQFFMELTKMREYWRVRKTGDHIYGDLGYRIFGSKYNPRELFDITRRSLTPGTSFDASTSVLQVSVPRDLTRRSTLAVSIVKDDYTNRDLFASLDDHQFEYMKVDSSKIESIHWASALKWAQETLICKDIFNTLCSDAVQMRNRLSTVRDGVLLVSLYNDYLLRVELKYHPFREGELIEEGCPYLNRSLREMMVSQECTRWVRPQTFVSLPLTNLSEALDARGPRAFTAREIESRAHKPQFLLEKLIVVASHYSLVKMARETLEEFMSSTRDPQVHWRWLRCSPISSQFMVILTNRNFDYVVGKVTYYIRVTADSVCLISKDGHSMDCYRDPNQLMYALKYMACTFSVTSISTLGKVMWFYQLLHANMNATDEHGRPAPTLYMLNPDATMEVFVRFGIDQNPLIQVRKFQGATKEKFRSTRNYNAYPPPPHPHGEGGGAGGAHPQPLPPLLPKKMAEELETSRSVETANKDRTYPPPPHPHGEGGGAGGAHPQPPPPPLPKKMAEVLETSRRVETANRDMYGQGNVMGWVENGGNEGDA</sequence>
<keyword evidence="8" id="KW-1185">Reference proteome</keyword>
<dbReference type="GO" id="GO:0016592">
    <property type="term" value="C:mediator complex"/>
    <property type="evidence" value="ECO:0007669"/>
    <property type="project" value="InterPro"/>
</dbReference>
<evidence type="ECO:0000313" key="8">
    <source>
        <dbReference type="Proteomes" id="UP000054495"/>
    </source>
</evidence>
<dbReference type="PANTHER" id="PTHR13114">
    <property type="entry name" value="MEDIATOR OF RNA POLYMERASE II TRANSCRIPTION SUBUNIT 17"/>
    <property type="match status" value="1"/>
</dbReference>
<evidence type="ECO:0000256" key="1">
    <source>
        <dbReference type="ARBA" id="ARBA00004123"/>
    </source>
</evidence>
<comment type="similarity">
    <text evidence="2">Belongs to the Mediator complex subunit 17 family.</text>
</comment>
<evidence type="ECO:0000256" key="2">
    <source>
        <dbReference type="ARBA" id="ARBA00005635"/>
    </source>
</evidence>
<comment type="subcellular location">
    <subcellularLocation>
        <location evidence="1">Nucleus</location>
    </subcellularLocation>
</comment>
<reference evidence="7 8" key="1">
    <citation type="submission" date="2013-05" db="EMBL/GenBank/DDBJ databases">
        <title>Draft genome of the parasitic nematode Anyclostoma ceylanicum.</title>
        <authorList>
            <person name="Mitreva M."/>
        </authorList>
    </citation>
    <scope>NUCLEOTIDE SEQUENCE [LARGE SCALE GENOMIC DNA]</scope>
</reference>
<keyword evidence="3" id="KW-0805">Transcription regulation</keyword>
<proteinExistence type="inferred from homology"/>
<dbReference type="GO" id="GO:0006357">
    <property type="term" value="P:regulation of transcription by RNA polymerase II"/>
    <property type="evidence" value="ECO:0007669"/>
    <property type="project" value="InterPro"/>
</dbReference>
<feature type="compositionally biased region" description="Basic and acidic residues" evidence="6">
    <location>
        <begin position="625"/>
        <end position="644"/>
    </location>
</feature>
<evidence type="ECO:0000313" key="7">
    <source>
        <dbReference type="EMBL" id="EPB71955.1"/>
    </source>
</evidence>
<evidence type="ECO:0000256" key="3">
    <source>
        <dbReference type="ARBA" id="ARBA00023015"/>
    </source>
</evidence>
<dbReference type="EMBL" id="KE125077">
    <property type="protein sequence ID" value="EPB71955.1"/>
    <property type="molecule type" value="Genomic_DNA"/>
</dbReference>
<evidence type="ECO:0000256" key="4">
    <source>
        <dbReference type="ARBA" id="ARBA00023163"/>
    </source>
</evidence>
<evidence type="ECO:0000256" key="5">
    <source>
        <dbReference type="ARBA" id="ARBA00023242"/>
    </source>
</evidence>
<dbReference type="GO" id="GO:0070847">
    <property type="term" value="C:core mediator complex"/>
    <property type="evidence" value="ECO:0007669"/>
    <property type="project" value="TreeGrafter"/>
</dbReference>
<dbReference type="PANTHER" id="PTHR13114:SF7">
    <property type="entry name" value="MEDIATOR OF RNA POLYMERASE II TRANSCRIPTION SUBUNIT 17"/>
    <property type="match status" value="1"/>
</dbReference>
<feature type="region of interest" description="Disordered" evidence="6">
    <location>
        <begin position="585"/>
        <end position="710"/>
    </location>
</feature>
<evidence type="ECO:0008006" key="9">
    <source>
        <dbReference type="Google" id="ProtNLM"/>
    </source>
</evidence>
<dbReference type="GO" id="GO:0003712">
    <property type="term" value="F:transcription coregulator activity"/>
    <property type="evidence" value="ECO:0007669"/>
    <property type="project" value="InterPro"/>
</dbReference>
<name>A0A0D6LIT1_9BILA</name>
<keyword evidence="5" id="KW-0539">Nucleus</keyword>
<accession>A0A0D6LIT1</accession>
<gene>
    <name evidence="7" type="ORF">ANCCEY_08939</name>
</gene>
<dbReference type="InterPro" id="IPR019313">
    <property type="entry name" value="Mediator_Med17"/>
</dbReference>
<feature type="compositionally biased region" description="Basic and acidic residues" evidence="6">
    <location>
        <begin position="673"/>
        <end position="688"/>
    </location>
</feature>
<protein>
    <recommendedName>
        <fullName evidence="9">Mediator of RNA polymerase II transcription subunit 17</fullName>
    </recommendedName>
</protein>
<evidence type="ECO:0000256" key="6">
    <source>
        <dbReference type="SAM" id="MobiDB-lite"/>
    </source>
</evidence>
<dbReference type="AlphaFoldDB" id="A0A0D6LIT1"/>